<feature type="signal peptide" evidence="1">
    <location>
        <begin position="1"/>
        <end position="22"/>
    </location>
</feature>
<sequence>MKKACMMFLAVSFLLVPVMAGAAANVVAIEGMAYNVKASLADNLKALEGKQVYITLKSGTVLAGTVKTVGDHLVHLEKLDRKDFFDALIRLDEIAAIDTKFRDFQR</sequence>
<name>A8ZUH2_DESOH</name>
<evidence type="ECO:0000256" key="1">
    <source>
        <dbReference type="SAM" id="SignalP"/>
    </source>
</evidence>
<organism evidence="2 3">
    <name type="scientific">Desulfosudis oleivorans (strain DSM 6200 / JCM 39069 / Hxd3)</name>
    <name type="common">Desulfococcus oleovorans</name>
    <dbReference type="NCBI Taxonomy" id="96561"/>
    <lineage>
        <taxon>Bacteria</taxon>
        <taxon>Pseudomonadati</taxon>
        <taxon>Thermodesulfobacteriota</taxon>
        <taxon>Desulfobacteria</taxon>
        <taxon>Desulfobacterales</taxon>
        <taxon>Desulfosudaceae</taxon>
        <taxon>Desulfosudis</taxon>
    </lineage>
</organism>
<keyword evidence="1" id="KW-0732">Signal</keyword>
<dbReference type="STRING" id="96561.Dole_2200"/>
<accession>A8ZUH2</accession>
<reference evidence="2 3" key="1">
    <citation type="submission" date="2007-10" db="EMBL/GenBank/DDBJ databases">
        <title>Complete sequence of Desulfococcus oleovorans Hxd3.</title>
        <authorList>
            <consortium name="US DOE Joint Genome Institute"/>
            <person name="Copeland A."/>
            <person name="Lucas S."/>
            <person name="Lapidus A."/>
            <person name="Barry K."/>
            <person name="Glavina del Rio T."/>
            <person name="Dalin E."/>
            <person name="Tice H."/>
            <person name="Pitluck S."/>
            <person name="Kiss H."/>
            <person name="Brettin T."/>
            <person name="Bruce D."/>
            <person name="Detter J.C."/>
            <person name="Han C."/>
            <person name="Schmutz J."/>
            <person name="Larimer F."/>
            <person name="Land M."/>
            <person name="Hauser L."/>
            <person name="Kyrpides N."/>
            <person name="Kim E."/>
            <person name="Wawrik B."/>
            <person name="Richardson P."/>
        </authorList>
    </citation>
    <scope>NUCLEOTIDE SEQUENCE [LARGE SCALE GENOMIC DNA]</scope>
    <source>
        <strain evidence="3">DSM 6200 / JCM 39069 / Hxd3</strain>
    </source>
</reference>
<dbReference type="EMBL" id="CP000859">
    <property type="protein sequence ID" value="ABW68004.1"/>
    <property type="molecule type" value="Genomic_DNA"/>
</dbReference>
<proteinExistence type="predicted"/>
<evidence type="ECO:0008006" key="4">
    <source>
        <dbReference type="Google" id="ProtNLM"/>
    </source>
</evidence>
<evidence type="ECO:0000313" key="3">
    <source>
        <dbReference type="Proteomes" id="UP000008561"/>
    </source>
</evidence>
<protein>
    <recommendedName>
        <fullName evidence="4">BON domain-containing protein</fullName>
    </recommendedName>
</protein>
<keyword evidence="3" id="KW-1185">Reference proteome</keyword>
<gene>
    <name evidence="2" type="ordered locus">Dole_2200</name>
</gene>
<evidence type="ECO:0000313" key="2">
    <source>
        <dbReference type="EMBL" id="ABW68004.1"/>
    </source>
</evidence>
<dbReference type="AlphaFoldDB" id="A8ZUH2"/>
<dbReference type="RefSeq" id="WP_012175616.1">
    <property type="nucleotide sequence ID" value="NC_009943.1"/>
</dbReference>
<dbReference type="KEGG" id="dol:Dole_2200"/>
<dbReference type="HOGENOM" id="CLU_176132_0_0_7"/>
<dbReference type="Proteomes" id="UP000008561">
    <property type="component" value="Chromosome"/>
</dbReference>
<feature type="chain" id="PRO_5002734682" description="BON domain-containing protein" evidence="1">
    <location>
        <begin position="23"/>
        <end position="106"/>
    </location>
</feature>
<dbReference type="OrthoDB" id="9256166at2"/>
<dbReference type="eggNOG" id="ENOG50316P4">
    <property type="taxonomic scope" value="Bacteria"/>
</dbReference>